<sequence length="355" mass="38983">MAGQTAVLNFRGMLEEGMEDQEQEEEPVIPLQAQRAPRENKKCSGCHDVKPIAEFHKSKRRFDGYQAYCKPCCQKLHTTWRDSRPAVAPCVTRKFCGGCKLEKAASEFHKDRKRTDGLQCQCKACTTLLHKKWRDERKRADRPVAERKACRACAETKPAEEFGRDARAADGLQSRCKVCNTQYFNLWAAQRRLAKNPGIARRKTCGICGEEKLAEEFRLAREGTSEDRLVANCKDCTNAKRPRDSSDSEAEPAQQQRRPGVLQLRPAAAPTTVVRARARPVAAAARPARRGSGGIPVSPAGRGAAFSGAAAGSGGSDEPPPADSPLFGSLQEQVMGSDEPWQQALNLSLDFSTGL</sequence>
<organism evidence="2 3">
    <name type="scientific">Coccomyxa subellipsoidea (strain C-169)</name>
    <name type="common">Green microalga</name>
    <dbReference type="NCBI Taxonomy" id="574566"/>
    <lineage>
        <taxon>Eukaryota</taxon>
        <taxon>Viridiplantae</taxon>
        <taxon>Chlorophyta</taxon>
        <taxon>core chlorophytes</taxon>
        <taxon>Trebouxiophyceae</taxon>
        <taxon>Trebouxiophyceae incertae sedis</taxon>
        <taxon>Coccomyxaceae</taxon>
        <taxon>Coccomyxa</taxon>
        <taxon>Coccomyxa subellipsoidea</taxon>
    </lineage>
</organism>
<evidence type="ECO:0008006" key="4">
    <source>
        <dbReference type="Google" id="ProtNLM"/>
    </source>
</evidence>
<evidence type="ECO:0000313" key="2">
    <source>
        <dbReference type="EMBL" id="EIE20639.1"/>
    </source>
</evidence>
<protein>
    <recommendedName>
        <fullName evidence="4">Stc1 domain-containing protein</fullName>
    </recommendedName>
</protein>
<keyword evidence="3" id="KW-1185">Reference proteome</keyword>
<feature type="compositionally biased region" description="Basic and acidic residues" evidence="1">
    <location>
        <begin position="237"/>
        <end position="246"/>
    </location>
</feature>
<dbReference type="GeneID" id="17038618"/>
<evidence type="ECO:0000313" key="3">
    <source>
        <dbReference type="Proteomes" id="UP000007264"/>
    </source>
</evidence>
<feature type="compositionally biased region" description="Low complexity" evidence="1">
    <location>
        <begin position="298"/>
        <end position="310"/>
    </location>
</feature>
<dbReference type="OrthoDB" id="10458568at2759"/>
<gene>
    <name evidence="2" type="ORF">COCSUDRAFT_57208</name>
</gene>
<feature type="compositionally biased region" description="Low complexity" evidence="1">
    <location>
        <begin position="265"/>
        <end position="286"/>
    </location>
</feature>
<accession>I0YQH0</accession>
<dbReference type="EMBL" id="AGSI01000014">
    <property type="protein sequence ID" value="EIE20639.1"/>
    <property type="molecule type" value="Genomic_DNA"/>
</dbReference>
<dbReference type="KEGG" id="csl:COCSUDRAFT_57208"/>
<proteinExistence type="predicted"/>
<dbReference type="AlphaFoldDB" id="I0YQH0"/>
<name>I0YQH0_COCSC</name>
<evidence type="ECO:0000256" key="1">
    <source>
        <dbReference type="SAM" id="MobiDB-lite"/>
    </source>
</evidence>
<comment type="caution">
    <text evidence="2">The sequence shown here is derived from an EMBL/GenBank/DDBJ whole genome shotgun (WGS) entry which is preliminary data.</text>
</comment>
<reference evidence="2 3" key="1">
    <citation type="journal article" date="2012" name="Genome Biol.">
        <title>The genome of the polar eukaryotic microalga coccomyxa subellipsoidea reveals traits of cold adaptation.</title>
        <authorList>
            <person name="Blanc G."/>
            <person name="Agarkova I."/>
            <person name="Grimwood J."/>
            <person name="Kuo A."/>
            <person name="Brueggeman A."/>
            <person name="Dunigan D."/>
            <person name="Gurnon J."/>
            <person name="Ladunga I."/>
            <person name="Lindquist E."/>
            <person name="Lucas S."/>
            <person name="Pangilinan J."/>
            <person name="Proschold T."/>
            <person name="Salamov A."/>
            <person name="Schmutz J."/>
            <person name="Weeks D."/>
            <person name="Yamada T."/>
            <person name="Claverie J.M."/>
            <person name="Grigoriev I."/>
            <person name="Van Etten J."/>
            <person name="Lomsadze A."/>
            <person name="Borodovsky M."/>
        </authorList>
    </citation>
    <scope>NUCLEOTIDE SEQUENCE [LARGE SCALE GENOMIC DNA]</scope>
    <source>
        <strain evidence="2 3">C-169</strain>
    </source>
</reference>
<dbReference type="RefSeq" id="XP_005645183.1">
    <property type="nucleotide sequence ID" value="XM_005645126.1"/>
</dbReference>
<dbReference type="Proteomes" id="UP000007264">
    <property type="component" value="Unassembled WGS sequence"/>
</dbReference>
<feature type="region of interest" description="Disordered" evidence="1">
    <location>
        <begin position="237"/>
        <end position="341"/>
    </location>
</feature>